<dbReference type="GO" id="GO:0003677">
    <property type="term" value="F:DNA binding"/>
    <property type="evidence" value="ECO:0007669"/>
    <property type="project" value="UniProtKB-UniRule"/>
</dbReference>
<dbReference type="PANTHER" id="PTHR47506:SF1">
    <property type="entry name" value="HTH-TYPE TRANSCRIPTIONAL REGULATOR YJDC"/>
    <property type="match status" value="1"/>
</dbReference>
<feature type="DNA-binding region" description="H-T-H motif" evidence="4">
    <location>
        <begin position="53"/>
        <end position="72"/>
    </location>
</feature>
<dbReference type="SUPFAM" id="SSF46689">
    <property type="entry name" value="Homeodomain-like"/>
    <property type="match status" value="1"/>
</dbReference>
<proteinExistence type="predicted"/>
<gene>
    <name evidence="6" type="primary">yezE</name>
    <name evidence="6" type="ORF">GCM10007049_10550</name>
</gene>
<dbReference type="InterPro" id="IPR009057">
    <property type="entry name" value="Homeodomain-like_sf"/>
</dbReference>
<dbReference type="Pfam" id="PF00440">
    <property type="entry name" value="TetR_N"/>
    <property type="match status" value="1"/>
</dbReference>
<dbReference type="EMBL" id="BMWX01000002">
    <property type="protein sequence ID" value="GGZ19892.1"/>
    <property type="molecule type" value="Genomic_DNA"/>
</dbReference>
<comment type="caution">
    <text evidence="6">The sequence shown here is derived from an EMBL/GenBank/DDBJ whole genome shotgun (WGS) entry which is preliminary data.</text>
</comment>
<evidence type="ECO:0000313" key="6">
    <source>
        <dbReference type="EMBL" id="GGZ19892.1"/>
    </source>
</evidence>
<accession>A0A918PR58</accession>
<dbReference type="SUPFAM" id="SSF48498">
    <property type="entry name" value="Tetracyclin repressor-like, C-terminal domain"/>
    <property type="match status" value="1"/>
</dbReference>
<dbReference type="PROSITE" id="PS50977">
    <property type="entry name" value="HTH_TETR_2"/>
    <property type="match status" value="1"/>
</dbReference>
<keyword evidence="3" id="KW-0804">Transcription</keyword>
<evidence type="ECO:0000256" key="4">
    <source>
        <dbReference type="PROSITE-ProRule" id="PRU00335"/>
    </source>
</evidence>
<name>A0A918PR58_9BACT</name>
<keyword evidence="2 4" id="KW-0238">DNA-binding</keyword>
<dbReference type="AlphaFoldDB" id="A0A918PR58"/>
<sequence>MIALLKFVNTSENRFPIPYRASQIMPRVKLFDEQEVLRKAMNLFWKQGYAATSMQDLVSHLGINRASLYDTFGGKDQLFKSAFDLYRRTNKEGLIQFFEARPNVKEGFSELFEIAIREAVEDEDHKGCFVVNTTTELIPNDESIVEILEKSKGDFQLIFYEYLKKGKLDGQLKGNMDLKSLSILLYTLYSGIRVVSKVRPNKKELSDSIHIAMTLLG</sequence>
<dbReference type="PRINTS" id="PR00455">
    <property type="entry name" value="HTHTETR"/>
</dbReference>
<evidence type="ECO:0000256" key="2">
    <source>
        <dbReference type="ARBA" id="ARBA00023125"/>
    </source>
</evidence>
<dbReference type="Gene3D" id="1.10.357.10">
    <property type="entry name" value="Tetracycline Repressor, domain 2"/>
    <property type="match status" value="1"/>
</dbReference>
<protein>
    <submittedName>
        <fullName evidence="6">HTH-type transcriptional regulator YezE</fullName>
    </submittedName>
</protein>
<organism evidence="6 7">
    <name type="scientific">Echinicola pacifica</name>
    <dbReference type="NCBI Taxonomy" id="346377"/>
    <lineage>
        <taxon>Bacteria</taxon>
        <taxon>Pseudomonadati</taxon>
        <taxon>Bacteroidota</taxon>
        <taxon>Cytophagia</taxon>
        <taxon>Cytophagales</taxon>
        <taxon>Cyclobacteriaceae</taxon>
        <taxon>Echinicola</taxon>
    </lineage>
</organism>
<reference evidence="6" key="2">
    <citation type="submission" date="2020-09" db="EMBL/GenBank/DDBJ databases">
        <authorList>
            <person name="Sun Q."/>
            <person name="Kim S."/>
        </authorList>
    </citation>
    <scope>NUCLEOTIDE SEQUENCE</scope>
    <source>
        <strain evidence="6">KCTC 12368</strain>
    </source>
</reference>
<evidence type="ECO:0000256" key="3">
    <source>
        <dbReference type="ARBA" id="ARBA00023163"/>
    </source>
</evidence>
<evidence type="ECO:0000259" key="5">
    <source>
        <dbReference type="PROSITE" id="PS50977"/>
    </source>
</evidence>
<feature type="domain" description="HTH tetR-type" evidence="5">
    <location>
        <begin position="30"/>
        <end position="90"/>
    </location>
</feature>
<dbReference type="InterPro" id="IPR001647">
    <property type="entry name" value="HTH_TetR"/>
</dbReference>
<dbReference type="Proteomes" id="UP000619457">
    <property type="component" value="Unassembled WGS sequence"/>
</dbReference>
<dbReference type="InterPro" id="IPR036271">
    <property type="entry name" value="Tet_transcr_reg_TetR-rel_C_sf"/>
</dbReference>
<reference evidence="6" key="1">
    <citation type="journal article" date="2014" name="Int. J. Syst. Evol. Microbiol.">
        <title>Complete genome sequence of Corynebacterium casei LMG S-19264T (=DSM 44701T), isolated from a smear-ripened cheese.</title>
        <authorList>
            <consortium name="US DOE Joint Genome Institute (JGI-PGF)"/>
            <person name="Walter F."/>
            <person name="Albersmeier A."/>
            <person name="Kalinowski J."/>
            <person name="Ruckert C."/>
        </authorList>
    </citation>
    <scope>NUCLEOTIDE SEQUENCE</scope>
    <source>
        <strain evidence="6">KCTC 12368</strain>
    </source>
</reference>
<keyword evidence="7" id="KW-1185">Reference proteome</keyword>
<dbReference type="PANTHER" id="PTHR47506">
    <property type="entry name" value="TRANSCRIPTIONAL REGULATORY PROTEIN"/>
    <property type="match status" value="1"/>
</dbReference>
<evidence type="ECO:0000313" key="7">
    <source>
        <dbReference type="Proteomes" id="UP000619457"/>
    </source>
</evidence>
<keyword evidence="1" id="KW-0805">Transcription regulation</keyword>
<evidence type="ECO:0000256" key="1">
    <source>
        <dbReference type="ARBA" id="ARBA00023015"/>
    </source>
</evidence>
<dbReference type="Gene3D" id="1.10.10.60">
    <property type="entry name" value="Homeodomain-like"/>
    <property type="match status" value="1"/>
</dbReference>